<dbReference type="Pfam" id="PF00126">
    <property type="entry name" value="HTH_1"/>
    <property type="match status" value="1"/>
</dbReference>
<dbReference type="PANTHER" id="PTHR30346:SF28">
    <property type="entry name" value="HTH-TYPE TRANSCRIPTIONAL REGULATOR CYNR"/>
    <property type="match status" value="1"/>
</dbReference>
<keyword evidence="7" id="KW-1185">Reference proteome</keyword>
<comment type="caution">
    <text evidence="6">The sequence shown here is derived from an EMBL/GenBank/DDBJ whole genome shotgun (WGS) entry which is preliminary data.</text>
</comment>
<dbReference type="Proteomes" id="UP000029692">
    <property type="component" value="Unassembled WGS sequence"/>
</dbReference>
<dbReference type="FunFam" id="1.10.10.10:FF:000001">
    <property type="entry name" value="LysR family transcriptional regulator"/>
    <property type="match status" value="1"/>
</dbReference>
<keyword evidence="3" id="KW-0238">DNA-binding</keyword>
<dbReference type="CDD" id="cd05466">
    <property type="entry name" value="PBP2_LTTR_substrate"/>
    <property type="match status" value="1"/>
</dbReference>
<dbReference type="eggNOG" id="COG0583">
    <property type="taxonomic scope" value="Bacteria"/>
</dbReference>
<evidence type="ECO:0000256" key="4">
    <source>
        <dbReference type="ARBA" id="ARBA00023163"/>
    </source>
</evidence>
<feature type="domain" description="HTH lysR-type" evidence="5">
    <location>
        <begin position="1"/>
        <end position="58"/>
    </location>
</feature>
<dbReference type="PANTHER" id="PTHR30346">
    <property type="entry name" value="TRANSCRIPTIONAL DUAL REGULATOR HCAR-RELATED"/>
    <property type="match status" value="1"/>
</dbReference>
<dbReference type="SUPFAM" id="SSF46785">
    <property type="entry name" value="Winged helix' DNA-binding domain"/>
    <property type="match status" value="1"/>
</dbReference>
<sequence length="303" mass="32699">MEIHQLRYFLAVVQTGSFTRGAERANVSQPSLSAQIAKLEDELGGVLFERGRQGARLTARGRLLHTRAGEIIHQLERVQLEMEELEGLRRGGIHLGCLPATGTYLLPPLLQSFTNTHPGLEVELTEASSPGLAGALRNFEVEMAITDEAGLGPGLEADTLFTEPVILALPLGHHLAGPGLAGPGVSLEELKDDSFIMMKQSHGFQKIIRESLEGAGVQPRVVLESGEIETIQGLVAAGLGIGLVPRMIRRDTGLAYRSISGPNSPSRTLFLLYRALDSLSPAARALRQTALRVLRNWPSQSRG</sequence>
<dbReference type="STRING" id="1480694.DC28_07940"/>
<comment type="similarity">
    <text evidence="1">Belongs to the LysR transcriptional regulatory family.</text>
</comment>
<dbReference type="GO" id="GO:0003677">
    <property type="term" value="F:DNA binding"/>
    <property type="evidence" value="ECO:0007669"/>
    <property type="project" value="UniProtKB-KW"/>
</dbReference>
<keyword evidence="4" id="KW-0804">Transcription</keyword>
<dbReference type="RefSeq" id="WP_037547452.1">
    <property type="nucleotide sequence ID" value="NZ_JNUP01000063.1"/>
</dbReference>
<gene>
    <name evidence="6" type="ORF">DC28_07940</name>
</gene>
<dbReference type="InterPro" id="IPR036390">
    <property type="entry name" value="WH_DNA-bd_sf"/>
</dbReference>
<dbReference type="AlphaFoldDB" id="A0A098QWS4"/>
<dbReference type="InterPro" id="IPR000847">
    <property type="entry name" value="LysR_HTH_N"/>
</dbReference>
<dbReference type="GO" id="GO:0003700">
    <property type="term" value="F:DNA-binding transcription factor activity"/>
    <property type="evidence" value="ECO:0007669"/>
    <property type="project" value="InterPro"/>
</dbReference>
<dbReference type="SUPFAM" id="SSF53850">
    <property type="entry name" value="Periplasmic binding protein-like II"/>
    <property type="match status" value="1"/>
</dbReference>
<dbReference type="OrthoDB" id="9803714at2"/>
<evidence type="ECO:0000313" key="6">
    <source>
        <dbReference type="EMBL" id="KGE72031.1"/>
    </source>
</evidence>
<accession>A0A098QWS4</accession>
<evidence type="ECO:0000256" key="3">
    <source>
        <dbReference type="ARBA" id="ARBA00023125"/>
    </source>
</evidence>
<proteinExistence type="inferred from homology"/>
<organism evidence="6 7">
    <name type="scientific">Spirochaeta lutea</name>
    <dbReference type="NCBI Taxonomy" id="1480694"/>
    <lineage>
        <taxon>Bacteria</taxon>
        <taxon>Pseudomonadati</taxon>
        <taxon>Spirochaetota</taxon>
        <taxon>Spirochaetia</taxon>
        <taxon>Spirochaetales</taxon>
        <taxon>Spirochaetaceae</taxon>
        <taxon>Spirochaeta</taxon>
    </lineage>
</organism>
<dbReference type="Gene3D" id="1.10.10.10">
    <property type="entry name" value="Winged helix-like DNA-binding domain superfamily/Winged helix DNA-binding domain"/>
    <property type="match status" value="1"/>
</dbReference>
<evidence type="ECO:0000313" key="7">
    <source>
        <dbReference type="Proteomes" id="UP000029692"/>
    </source>
</evidence>
<dbReference type="GO" id="GO:0032993">
    <property type="term" value="C:protein-DNA complex"/>
    <property type="evidence" value="ECO:0007669"/>
    <property type="project" value="TreeGrafter"/>
</dbReference>
<protein>
    <recommendedName>
        <fullName evidence="5">HTH lysR-type domain-containing protein</fullName>
    </recommendedName>
</protein>
<dbReference type="Pfam" id="PF03466">
    <property type="entry name" value="LysR_substrate"/>
    <property type="match status" value="1"/>
</dbReference>
<evidence type="ECO:0000256" key="2">
    <source>
        <dbReference type="ARBA" id="ARBA00023015"/>
    </source>
</evidence>
<keyword evidence="2" id="KW-0805">Transcription regulation</keyword>
<dbReference type="InterPro" id="IPR005119">
    <property type="entry name" value="LysR_subst-bd"/>
</dbReference>
<dbReference type="PROSITE" id="PS50931">
    <property type="entry name" value="HTH_LYSR"/>
    <property type="match status" value="1"/>
</dbReference>
<dbReference type="PRINTS" id="PR00039">
    <property type="entry name" value="HTHLYSR"/>
</dbReference>
<evidence type="ECO:0000259" key="5">
    <source>
        <dbReference type="PROSITE" id="PS50931"/>
    </source>
</evidence>
<dbReference type="InterPro" id="IPR036388">
    <property type="entry name" value="WH-like_DNA-bd_sf"/>
</dbReference>
<name>A0A098QWS4_9SPIO</name>
<reference evidence="6 7" key="1">
    <citation type="submission" date="2014-05" db="EMBL/GenBank/DDBJ databases">
        <title>De novo Genome Sequence of Spirocheata sp.</title>
        <authorList>
            <person name="Shivani Y."/>
            <person name="Subhash Y."/>
            <person name="Tushar L."/>
            <person name="Sasikala C."/>
            <person name="Ramana C.V."/>
        </authorList>
    </citation>
    <scope>NUCLEOTIDE SEQUENCE [LARGE SCALE GENOMIC DNA]</scope>
    <source>
        <strain evidence="6 7">JC230</strain>
    </source>
</reference>
<evidence type="ECO:0000256" key="1">
    <source>
        <dbReference type="ARBA" id="ARBA00009437"/>
    </source>
</evidence>
<dbReference type="EMBL" id="JNUP01000063">
    <property type="protein sequence ID" value="KGE72031.1"/>
    <property type="molecule type" value="Genomic_DNA"/>
</dbReference>
<dbReference type="Gene3D" id="3.40.190.290">
    <property type="match status" value="1"/>
</dbReference>